<name>A0ABQ9AQS2_9ROSI</name>
<dbReference type="EMBL" id="JAPFFI010000017">
    <property type="protein sequence ID" value="KAJ6354833.1"/>
    <property type="molecule type" value="Genomic_DNA"/>
</dbReference>
<accession>A0ABQ9AQS2</accession>
<comment type="caution">
    <text evidence="4">The sequence shown here is derived from an EMBL/GenBank/DDBJ whole genome shotgun (WGS) entry which is preliminary data.</text>
</comment>
<feature type="compositionally biased region" description="Polar residues" evidence="3">
    <location>
        <begin position="98"/>
        <end position="107"/>
    </location>
</feature>
<dbReference type="PANTHER" id="PTHR33172:SF91">
    <property type="entry name" value="PROTEIN OXIDATIVE STRESS 3 LIKE 5"/>
    <property type="match status" value="1"/>
</dbReference>
<protein>
    <submittedName>
        <fullName evidence="4">Uncharacterized protein</fullName>
    </submittedName>
</protein>
<evidence type="ECO:0000256" key="3">
    <source>
        <dbReference type="SAM" id="MobiDB-lite"/>
    </source>
</evidence>
<feature type="compositionally biased region" description="Acidic residues" evidence="3">
    <location>
        <begin position="77"/>
        <end position="92"/>
    </location>
</feature>
<dbReference type="PANTHER" id="PTHR33172">
    <property type="entry name" value="OS08G0516900 PROTEIN"/>
    <property type="match status" value="1"/>
</dbReference>
<sequence length="254" mass="27745">MEVLVGPTFSIGGDVSSTGSAYVVAPPPQEKHQVGVAPPFLFLKDGDDDESPISSRADSGTHPDDLSDSSSSIGAPDDSDEDDDDEEVDEEGGVVSSKKNNVLGSMNSLEDALPIKRGLSNHFSGKSKSFTNLSEVNTVNSVKELEKPENSFNKRRRVLMANKWSRRSFYSWSNPKSMPLLALHEDDDGDEDHSKGFGGAQGEDNKQNPSLTQGIIARKLLEKRFPSFGLKSQSCFTLSDLQEEEEEDDDDDEK</sequence>
<keyword evidence="5" id="KW-1185">Reference proteome</keyword>
<proteinExistence type="predicted"/>
<reference evidence="4" key="1">
    <citation type="submission" date="2022-10" db="EMBL/GenBank/DDBJ databases">
        <authorList>
            <person name="Hyden B.L."/>
            <person name="Feng K."/>
            <person name="Yates T."/>
            <person name="Jawdy S."/>
            <person name="Smart L.B."/>
            <person name="Muchero W."/>
        </authorList>
    </citation>
    <scope>NUCLEOTIDE SEQUENCE</scope>
    <source>
        <tissue evidence="4">Shoot tip</tissue>
    </source>
</reference>
<feature type="region of interest" description="Disordered" evidence="3">
    <location>
        <begin position="180"/>
        <end position="213"/>
    </location>
</feature>
<comment type="subcellular location">
    <subcellularLocation>
        <location evidence="1">Nucleus</location>
    </subcellularLocation>
</comment>
<keyword evidence="2" id="KW-0539">Nucleus</keyword>
<evidence type="ECO:0000313" key="5">
    <source>
        <dbReference type="Proteomes" id="UP001141253"/>
    </source>
</evidence>
<reference evidence="4" key="2">
    <citation type="journal article" date="2023" name="Int. J. Mol. Sci.">
        <title>De Novo Assembly and Annotation of 11 Diverse Shrub Willow (Salix) Genomes Reveals Novel Gene Organization in Sex-Linked Regions.</title>
        <authorList>
            <person name="Hyden B."/>
            <person name="Feng K."/>
            <person name="Yates T.B."/>
            <person name="Jawdy S."/>
            <person name="Cereghino C."/>
            <person name="Smart L.B."/>
            <person name="Muchero W."/>
        </authorList>
    </citation>
    <scope>NUCLEOTIDE SEQUENCE</scope>
    <source>
        <tissue evidence="4">Shoot tip</tissue>
    </source>
</reference>
<dbReference type="InterPro" id="IPR051992">
    <property type="entry name" value="OxStress_Response_Reg"/>
</dbReference>
<feature type="region of interest" description="Disordered" evidence="3">
    <location>
        <begin position="1"/>
        <end position="107"/>
    </location>
</feature>
<dbReference type="Proteomes" id="UP001141253">
    <property type="component" value="Chromosome 18"/>
</dbReference>
<evidence type="ECO:0000313" key="4">
    <source>
        <dbReference type="EMBL" id="KAJ6354833.1"/>
    </source>
</evidence>
<evidence type="ECO:0000256" key="2">
    <source>
        <dbReference type="ARBA" id="ARBA00023242"/>
    </source>
</evidence>
<gene>
    <name evidence="4" type="ORF">OIU77_005433</name>
</gene>
<organism evidence="4 5">
    <name type="scientific">Salix suchowensis</name>
    <dbReference type="NCBI Taxonomy" id="1278906"/>
    <lineage>
        <taxon>Eukaryota</taxon>
        <taxon>Viridiplantae</taxon>
        <taxon>Streptophyta</taxon>
        <taxon>Embryophyta</taxon>
        <taxon>Tracheophyta</taxon>
        <taxon>Spermatophyta</taxon>
        <taxon>Magnoliopsida</taxon>
        <taxon>eudicotyledons</taxon>
        <taxon>Gunneridae</taxon>
        <taxon>Pentapetalae</taxon>
        <taxon>rosids</taxon>
        <taxon>fabids</taxon>
        <taxon>Malpighiales</taxon>
        <taxon>Salicaceae</taxon>
        <taxon>Saliceae</taxon>
        <taxon>Salix</taxon>
    </lineage>
</organism>
<evidence type="ECO:0000256" key="1">
    <source>
        <dbReference type="ARBA" id="ARBA00004123"/>
    </source>
</evidence>